<sequence>MACKLFALRSIVFQPVKTCVASSSYNVILTEKTITSPFNPTFNIWKNSVRHTSFFNKLPANQLWKSVLSVSNAGAKKGRGRGRGKRKVRDLNRGQVIGVGKINMLWPGLSAPIIRGRELLKQQRLPDDPERTAKLMAFRDSISGFRSLRLSPIERGFTGSRMPGRSIGPPDPIGEDNFHGFDTKVLEFRPILSMSGSLGRTRRFMAVCITGNGQGLAGFAIGKSKEGMAAIRKAKNRAGQKLMHFELCDGNGIFHDFYTQFGSTKIFVTKKGDGYGLVCHRVIKCMCEIIGITDLHAKVEGSTNVQHIIKAFLIGLLQQKTHQQLAEEKKLHLVEIRSEYENFPKLIASPSTKVREANEILKDETLDFKRYVMNDRVVLRRKKFPQFYMTMPHYEIYLKKLEKRRNHEKIRLQLIADRGELKSFLHDKYPESEFVAKTE</sequence>
<proteinExistence type="evidence at transcript level"/>
<evidence type="ECO:0000256" key="9">
    <source>
        <dbReference type="PROSITE-ProRule" id="PRU00268"/>
    </source>
</evidence>
<dbReference type="InterPro" id="IPR000851">
    <property type="entry name" value="Ribosomal_uS5"/>
</dbReference>
<keyword evidence="3 9" id="KW-0689">Ribosomal protein</keyword>
<dbReference type="InterPro" id="IPR005324">
    <property type="entry name" value="Ribosomal_uS5_C"/>
</dbReference>
<dbReference type="SUPFAM" id="SSF54768">
    <property type="entry name" value="dsRNA-binding domain-like"/>
    <property type="match status" value="1"/>
</dbReference>
<dbReference type="FunFam" id="3.30.160.20:FF:000022">
    <property type="entry name" value="28S ribosomal protein S5, mitochondrial"/>
    <property type="match status" value="1"/>
</dbReference>
<evidence type="ECO:0000313" key="12">
    <source>
        <dbReference type="EMBL" id="WAM65126.1"/>
    </source>
</evidence>
<organism evidence="12">
    <name type="scientific">Endoclita signifer</name>
    <dbReference type="NCBI Taxonomy" id="1820040"/>
    <lineage>
        <taxon>Eukaryota</taxon>
        <taxon>Metazoa</taxon>
        <taxon>Ecdysozoa</taxon>
        <taxon>Arthropoda</taxon>
        <taxon>Hexapoda</taxon>
        <taxon>Insecta</taxon>
        <taxon>Pterygota</taxon>
        <taxon>Neoptera</taxon>
        <taxon>Endopterygota</taxon>
        <taxon>Lepidoptera</taxon>
        <taxon>Glossata</taxon>
        <taxon>Exoporia</taxon>
        <taxon>Hepialoidea</taxon>
        <taxon>Hepialidae</taxon>
        <taxon>Endoclita</taxon>
    </lineage>
</organism>
<dbReference type="SUPFAM" id="SSF54211">
    <property type="entry name" value="Ribosomal protein S5 domain 2-like"/>
    <property type="match status" value="1"/>
</dbReference>
<protein>
    <recommendedName>
        <fullName evidence="6">Small ribosomal subunit protein uS5m</fullName>
    </recommendedName>
    <alternativeName>
        <fullName evidence="7">28S ribosomal protein S5, mitochondrial</fullName>
    </alternativeName>
</protein>
<dbReference type="GO" id="GO:0003723">
    <property type="term" value="F:RNA binding"/>
    <property type="evidence" value="ECO:0007669"/>
    <property type="project" value="InterPro"/>
</dbReference>
<evidence type="ECO:0000256" key="5">
    <source>
        <dbReference type="ARBA" id="ARBA00023274"/>
    </source>
</evidence>
<evidence type="ECO:0000256" key="8">
    <source>
        <dbReference type="ARBA" id="ARBA00062683"/>
    </source>
</evidence>
<comment type="subunit">
    <text evidence="8">Component of the mitochondrial ribosome small subunit (28S) which comprises a 12S rRNA and about 30 distinct proteins.</text>
</comment>
<dbReference type="GO" id="GO:0005743">
    <property type="term" value="C:mitochondrial inner membrane"/>
    <property type="evidence" value="ECO:0007669"/>
    <property type="project" value="UniProtKB-ARBA"/>
</dbReference>
<evidence type="ECO:0000256" key="10">
    <source>
        <dbReference type="RuleBase" id="RU003823"/>
    </source>
</evidence>
<name>A0A9E9EWY0_9NEOP</name>
<dbReference type="GO" id="GO:0005763">
    <property type="term" value="C:mitochondrial small ribosomal subunit"/>
    <property type="evidence" value="ECO:0007669"/>
    <property type="project" value="UniProtKB-ARBA"/>
</dbReference>
<dbReference type="Pfam" id="PF21251">
    <property type="entry name" value="Ribosomal_uS5m_N"/>
    <property type="match status" value="1"/>
</dbReference>
<dbReference type="PANTHER" id="PTHR48277:SF1">
    <property type="entry name" value="MITOCHONDRIAL RIBOSOMAL PROTEIN S5"/>
    <property type="match status" value="1"/>
</dbReference>
<dbReference type="InterPro" id="IPR013810">
    <property type="entry name" value="Ribosomal_uS5_N"/>
</dbReference>
<evidence type="ECO:0000256" key="4">
    <source>
        <dbReference type="ARBA" id="ARBA00023128"/>
    </source>
</evidence>
<dbReference type="InterPro" id="IPR048584">
    <property type="entry name" value="Ribosomal_uS5m_N"/>
</dbReference>
<dbReference type="Pfam" id="PF03719">
    <property type="entry name" value="Ribosomal_S5_C"/>
    <property type="match status" value="1"/>
</dbReference>
<keyword evidence="5 9" id="KW-0687">Ribonucleoprotein</keyword>
<evidence type="ECO:0000256" key="6">
    <source>
        <dbReference type="ARBA" id="ARBA00039335"/>
    </source>
</evidence>
<dbReference type="PANTHER" id="PTHR48277">
    <property type="entry name" value="MITOCHONDRIAL RIBOSOMAL PROTEIN S5"/>
    <property type="match status" value="1"/>
</dbReference>
<dbReference type="AlphaFoldDB" id="A0A9E9EWY0"/>
<dbReference type="EMBL" id="OM646547">
    <property type="protein sequence ID" value="WAM65126.1"/>
    <property type="molecule type" value="mRNA"/>
</dbReference>
<dbReference type="Pfam" id="PF00333">
    <property type="entry name" value="Ribosomal_S5"/>
    <property type="match status" value="1"/>
</dbReference>
<feature type="domain" description="S5 DRBM" evidence="11">
    <location>
        <begin position="181"/>
        <end position="245"/>
    </location>
</feature>
<dbReference type="InterPro" id="IPR020568">
    <property type="entry name" value="Ribosomal_Su5_D2-typ_SF"/>
</dbReference>
<dbReference type="GO" id="GO:0006412">
    <property type="term" value="P:translation"/>
    <property type="evidence" value="ECO:0007669"/>
    <property type="project" value="InterPro"/>
</dbReference>
<dbReference type="GO" id="GO:0003735">
    <property type="term" value="F:structural constituent of ribosome"/>
    <property type="evidence" value="ECO:0007669"/>
    <property type="project" value="UniProtKB-UniRule"/>
</dbReference>
<evidence type="ECO:0000256" key="7">
    <source>
        <dbReference type="ARBA" id="ARBA00041606"/>
    </source>
</evidence>
<dbReference type="Gene3D" id="3.30.230.10">
    <property type="match status" value="1"/>
</dbReference>
<dbReference type="PROSITE" id="PS50881">
    <property type="entry name" value="S5_DSRBD"/>
    <property type="match status" value="1"/>
</dbReference>
<reference evidence="12" key="1">
    <citation type="submission" date="2022-02" db="EMBL/GenBank/DDBJ databases">
        <authorList>
            <person name="Hu P."/>
        </authorList>
    </citation>
    <scope>NUCLEOTIDE SEQUENCE</scope>
    <source>
        <tissue evidence="12">Head</tissue>
    </source>
</reference>
<comment type="subcellular location">
    <subcellularLocation>
        <location evidence="1">Mitochondrion</location>
    </subcellularLocation>
</comment>
<evidence type="ECO:0000256" key="2">
    <source>
        <dbReference type="ARBA" id="ARBA00008945"/>
    </source>
</evidence>
<evidence type="ECO:0000256" key="3">
    <source>
        <dbReference type="ARBA" id="ARBA00022980"/>
    </source>
</evidence>
<dbReference type="FunFam" id="3.30.230.10:FF:000002">
    <property type="entry name" value="30S ribosomal protein S5"/>
    <property type="match status" value="1"/>
</dbReference>
<evidence type="ECO:0000259" key="11">
    <source>
        <dbReference type="PROSITE" id="PS50881"/>
    </source>
</evidence>
<gene>
    <name evidence="12" type="primary">RIB</name>
</gene>
<dbReference type="Gene3D" id="3.30.160.20">
    <property type="match status" value="1"/>
</dbReference>
<keyword evidence="4" id="KW-0496">Mitochondrion</keyword>
<dbReference type="InterPro" id="IPR014721">
    <property type="entry name" value="Ribsml_uS5_D2-typ_fold_subgr"/>
</dbReference>
<comment type="similarity">
    <text evidence="2 10">Belongs to the universal ribosomal protein uS5 family.</text>
</comment>
<evidence type="ECO:0000256" key="1">
    <source>
        <dbReference type="ARBA" id="ARBA00004173"/>
    </source>
</evidence>
<accession>A0A9E9EWY0</accession>